<protein>
    <recommendedName>
        <fullName evidence="5">CxC6 like cysteine cluster associated with KDZ domain-containing protein</fullName>
    </recommendedName>
</protein>
<dbReference type="EMBL" id="KN880597">
    <property type="protein sequence ID" value="KIY65268.1"/>
    <property type="molecule type" value="Genomic_DNA"/>
</dbReference>
<evidence type="ECO:0000256" key="1">
    <source>
        <dbReference type="SAM" id="MobiDB-lite"/>
    </source>
</evidence>
<feature type="chain" id="PRO_5002316799" description="CxC6 like cysteine cluster associated with KDZ domain-containing protein" evidence="2">
    <location>
        <begin position="25"/>
        <end position="559"/>
    </location>
</feature>
<feature type="compositionally biased region" description="Low complexity" evidence="1">
    <location>
        <begin position="269"/>
        <end position="289"/>
    </location>
</feature>
<feature type="region of interest" description="Disordered" evidence="1">
    <location>
        <begin position="346"/>
        <end position="365"/>
    </location>
</feature>
<organism evidence="3 4">
    <name type="scientific">Cylindrobasidium torrendii FP15055 ss-10</name>
    <dbReference type="NCBI Taxonomy" id="1314674"/>
    <lineage>
        <taxon>Eukaryota</taxon>
        <taxon>Fungi</taxon>
        <taxon>Dikarya</taxon>
        <taxon>Basidiomycota</taxon>
        <taxon>Agaricomycotina</taxon>
        <taxon>Agaricomycetes</taxon>
        <taxon>Agaricomycetidae</taxon>
        <taxon>Agaricales</taxon>
        <taxon>Marasmiineae</taxon>
        <taxon>Physalacriaceae</taxon>
        <taxon>Cylindrobasidium</taxon>
    </lineage>
</organism>
<proteinExistence type="predicted"/>
<keyword evidence="4" id="KW-1185">Reference proteome</keyword>
<evidence type="ECO:0000313" key="3">
    <source>
        <dbReference type="EMBL" id="KIY65268.1"/>
    </source>
</evidence>
<gene>
    <name evidence="3" type="ORF">CYLTODRAFT_466052</name>
</gene>
<keyword evidence="2" id="KW-0732">Signal</keyword>
<dbReference type="Proteomes" id="UP000054007">
    <property type="component" value="Unassembled WGS sequence"/>
</dbReference>
<feature type="compositionally biased region" description="Polar residues" evidence="1">
    <location>
        <begin position="227"/>
        <end position="236"/>
    </location>
</feature>
<evidence type="ECO:0000313" key="4">
    <source>
        <dbReference type="Proteomes" id="UP000054007"/>
    </source>
</evidence>
<dbReference type="AlphaFoldDB" id="A0A0D7B3W7"/>
<evidence type="ECO:0000256" key="2">
    <source>
        <dbReference type="SAM" id="SignalP"/>
    </source>
</evidence>
<feature type="region of interest" description="Disordered" evidence="1">
    <location>
        <begin position="218"/>
        <end position="300"/>
    </location>
</feature>
<reference evidence="3 4" key="1">
    <citation type="journal article" date="2015" name="Fungal Genet. Biol.">
        <title>Evolution of novel wood decay mechanisms in Agaricales revealed by the genome sequences of Fistulina hepatica and Cylindrobasidium torrendii.</title>
        <authorList>
            <person name="Floudas D."/>
            <person name="Held B.W."/>
            <person name="Riley R."/>
            <person name="Nagy L.G."/>
            <person name="Koehler G."/>
            <person name="Ransdell A.S."/>
            <person name="Younus H."/>
            <person name="Chow J."/>
            <person name="Chiniquy J."/>
            <person name="Lipzen A."/>
            <person name="Tritt A."/>
            <person name="Sun H."/>
            <person name="Haridas S."/>
            <person name="LaButti K."/>
            <person name="Ohm R.A."/>
            <person name="Kues U."/>
            <person name="Blanchette R.A."/>
            <person name="Grigoriev I.V."/>
            <person name="Minto R.E."/>
            <person name="Hibbett D.S."/>
        </authorList>
    </citation>
    <scope>NUCLEOTIDE SEQUENCE [LARGE SCALE GENOMIC DNA]</scope>
    <source>
        <strain evidence="3 4">FP15055 ss-10</strain>
    </source>
</reference>
<name>A0A0D7B3W7_9AGAR</name>
<accession>A0A0D7B3W7</accession>
<sequence length="559" mass="61662">MYVCFYATIYRLTMLRALSTVVCGYSSTSSEDTLFTVATPSYATTSQNDSSSDSDSDSDCDGGVDVYGNVVWNDEQTVLIVLREGLDNEAEEVNSDDDEEFEEIPIILAGTKKELGDTLSQTLMRDSLTEQANNAVTNVDSEVEDEDDGGLSLELELELDALSNKPMSNGDETDSSIRRALELATAPTNFPTTIRETASNAVEDGGALWQELQHLPGMNSEKDAVSGPSTSPSDYVSISAPQPPPSIRIQRQLKKKMGHKLPATTDKTPASGSRASGSSSSQSPSSSSSKPFRNTESALKRALGRSRYEWMDRSYETTPLMRQAQPALHQVPIPVSTTPAIISTTQSTTLTRKRSAPNELPHGQPPRKVLVKEVRPTVKSRKPKKQPVTVPTHELHTEVFSANHRKQLREAFPHILRLVEDTTVGIERIAGITPNLAALMKEGAHCKRHRLPPGATFVCPMHDDSDCRGIQMTVGHLDAHLKLEAKRIQDIRCPNHSKACIDNAEHVLHYHIEVEQLHCLCGTRTRPEMAQHIKHVLQRCDLWKEMEMEAGRILQSLGI</sequence>
<evidence type="ECO:0008006" key="5">
    <source>
        <dbReference type="Google" id="ProtNLM"/>
    </source>
</evidence>
<feature type="signal peptide" evidence="2">
    <location>
        <begin position="1"/>
        <end position="24"/>
    </location>
</feature>